<protein>
    <submittedName>
        <fullName evidence="1">Uncharacterized protein</fullName>
    </submittedName>
</protein>
<reference evidence="1" key="1">
    <citation type="submission" date="2013-07" db="EMBL/GenBank/DDBJ databases">
        <title>Sub-species coevolution in mutualistic symbiosis.</title>
        <authorList>
            <person name="Murfin K."/>
            <person name="Klassen J."/>
            <person name="Lee M."/>
            <person name="Forst S."/>
            <person name="Stock P."/>
            <person name="Goodrich-Blair H."/>
        </authorList>
    </citation>
    <scope>NUCLEOTIDE SEQUENCE [LARGE SCALE GENOMIC DNA]</scope>
    <source>
        <strain evidence="1">Feltiae Moldova</strain>
    </source>
</reference>
<name>A0A077NSI5_XENBV</name>
<proteinExistence type="predicted"/>
<dbReference type="HOGENOM" id="CLU_2721350_0_0_6"/>
<sequence>MLIATESKEFIVTLQDGEEYLVRAINEYHAGSVVVYGNFNGKTLTIDGHTGRPLGCEVKIHRENIASVHLKL</sequence>
<gene>
    <name evidence="1" type="ORF">XBFM1_1710034</name>
</gene>
<comment type="caution">
    <text evidence="1">The sequence shown here is derived from an EMBL/GenBank/DDBJ whole genome shotgun (WGS) entry which is preliminary data.</text>
</comment>
<evidence type="ECO:0000313" key="2">
    <source>
        <dbReference type="Proteomes" id="UP000028487"/>
    </source>
</evidence>
<evidence type="ECO:0000313" key="1">
    <source>
        <dbReference type="EMBL" id="CDH00566.1"/>
    </source>
</evidence>
<dbReference type="EMBL" id="CBSV010000081">
    <property type="protein sequence ID" value="CDH00566.1"/>
    <property type="molecule type" value="Genomic_DNA"/>
</dbReference>
<accession>A0A077NSI5</accession>
<dbReference type="Proteomes" id="UP000028487">
    <property type="component" value="Unassembled WGS sequence"/>
</dbReference>
<organism evidence="1 2">
    <name type="scientific">Xenorhabdus bovienii str. feltiae Moldova</name>
    <dbReference type="NCBI Taxonomy" id="1398200"/>
    <lineage>
        <taxon>Bacteria</taxon>
        <taxon>Pseudomonadati</taxon>
        <taxon>Pseudomonadota</taxon>
        <taxon>Gammaproteobacteria</taxon>
        <taxon>Enterobacterales</taxon>
        <taxon>Morganellaceae</taxon>
        <taxon>Xenorhabdus</taxon>
    </lineage>
</organism>
<dbReference type="AlphaFoldDB" id="A0A077NSI5"/>